<dbReference type="GO" id="GO:0000287">
    <property type="term" value="F:magnesium ion binding"/>
    <property type="evidence" value="ECO:0007669"/>
    <property type="project" value="InterPro"/>
</dbReference>
<dbReference type="InterPro" id="IPR037143">
    <property type="entry name" value="4-PPantetheinyl_Trfase_dom_sf"/>
</dbReference>
<keyword evidence="3" id="KW-0460">Magnesium</keyword>
<dbReference type="Proteomes" id="UP000636960">
    <property type="component" value="Unassembled WGS sequence"/>
</dbReference>
<dbReference type="GO" id="GO:0008897">
    <property type="term" value="F:holo-[acyl-carrier-protein] synthase activity"/>
    <property type="evidence" value="ECO:0007669"/>
    <property type="project" value="InterPro"/>
</dbReference>
<evidence type="ECO:0000256" key="1">
    <source>
        <dbReference type="ARBA" id="ARBA00022679"/>
    </source>
</evidence>
<accession>A0A919MVS9</accession>
<name>A0A919MVS9_9ACTN</name>
<dbReference type="GO" id="GO:0005886">
    <property type="term" value="C:plasma membrane"/>
    <property type="evidence" value="ECO:0007669"/>
    <property type="project" value="TreeGrafter"/>
</dbReference>
<organism evidence="6 7">
    <name type="scientific">Paractinoplanes rishiriensis</name>
    <dbReference type="NCBI Taxonomy" id="1050105"/>
    <lineage>
        <taxon>Bacteria</taxon>
        <taxon>Bacillati</taxon>
        <taxon>Actinomycetota</taxon>
        <taxon>Actinomycetes</taxon>
        <taxon>Micromonosporales</taxon>
        <taxon>Micromonosporaceae</taxon>
        <taxon>Paractinoplanes</taxon>
    </lineage>
</organism>
<feature type="binding site" evidence="3">
    <location>
        <position position="107"/>
    </location>
    <ligand>
        <name>Mg(2+)</name>
        <dbReference type="ChEBI" id="CHEBI:18420"/>
    </ligand>
</feature>
<dbReference type="InterPro" id="IPR041354">
    <property type="entry name" value="4PPT_N"/>
</dbReference>
<dbReference type="EMBL" id="BOMV01000007">
    <property type="protein sequence ID" value="GIE93935.1"/>
    <property type="molecule type" value="Genomic_DNA"/>
</dbReference>
<dbReference type="PRINTS" id="PR01399">
    <property type="entry name" value="ENTSNTHTASED"/>
</dbReference>
<evidence type="ECO:0000259" key="5">
    <source>
        <dbReference type="Pfam" id="PF17837"/>
    </source>
</evidence>
<dbReference type="SUPFAM" id="SSF56214">
    <property type="entry name" value="4'-phosphopantetheinyl transferase"/>
    <property type="match status" value="1"/>
</dbReference>
<sequence>MIDDILPPFAVAVEAFDDLTPAPLFPEEEREVAKAVEKRRNEFATGRRCARAALAGLGHPPVAVPVGERRSPVWPAGVVGSITHCTGYRAAVVAADGRAWSVGVDAENNEPIPEGVLGAVAGGTERAAVADLLARDPKVCWDRLLFSAKESVYKVCFPLIRRFMEFDAAVVTLDPGGTFAARLTVPGPVLDGIEVTELSGRWTAGRGLLLTAITLER</sequence>
<dbReference type="AlphaFoldDB" id="A0A919MVS9"/>
<evidence type="ECO:0000313" key="7">
    <source>
        <dbReference type="Proteomes" id="UP000636960"/>
    </source>
</evidence>
<protein>
    <submittedName>
        <fullName evidence="6">4'-phosphopantetheinyl transferase</fullName>
    </submittedName>
</protein>
<comment type="cofactor">
    <cofactor evidence="3">
        <name>Mg(2+)</name>
        <dbReference type="ChEBI" id="CHEBI:18420"/>
    </cofactor>
</comment>
<dbReference type="RefSeq" id="WP_203780205.1">
    <property type="nucleotide sequence ID" value="NZ_BOMV01000007.1"/>
</dbReference>
<dbReference type="PANTHER" id="PTHR38096">
    <property type="entry name" value="ENTEROBACTIN SYNTHASE COMPONENT D"/>
    <property type="match status" value="1"/>
</dbReference>
<dbReference type="InterPro" id="IPR008278">
    <property type="entry name" value="4-PPantetheinyl_Trfase_dom"/>
</dbReference>
<evidence type="ECO:0000259" key="4">
    <source>
        <dbReference type="Pfam" id="PF01648"/>
    </source>
</evidence>
<dbReference type="InterPro" id="IPR003542">
    <property type="entry name" value="Enbac_synth_compD-like"/>
</dbReference>
<dbReference type="GO" id="GO:0009239">
    <property type="term" value="P:enterobactin biosynthetic process"/>
    <property type="evidence" value="ECO:0007669"/>
    <property type="project" value="InterPro"/>
</dbReference>
<proteinExistence type="predicted"/>
<feature type="domain" description="4'-phosphopantetheinyl transferase N-terminal" evidence="5">
    <location>
        <begin position="27"/>
        <end position="94"/>
    </location>
</feature>
<keyword evidence="1 6" id="KW-0808">Transferase</keyword>
<feature type="binding site" evidence="2">
    <location>
        <position position="105"/>
    </location>
    <ligand>
        <name>CoA</name>
        <dbReference type="ChEBI" id="CHEBI:57287"/>
    </ligand>
</feature>
<feature type="binding site" evidence="2">
    <location>
        <position position="47"/>
    </location>
    <ligand>
        <name>CoA</name>
        <dbReference type="ChEBI" id="CHEBI:57287"/>
    </ligand>
</feature>
<feature type="domain" description="4'-phosphopantetheinyl transferase" evidence="4">
    <location>
        <begin position="101"/>
        <end position="183"/>
    </location>
</feature>
<dbReference type="GO" id="GO:0009366">
    <property type="term" value="C:enterobactin synthetase complex"/>
    <property type="evidence" value="ECO:0007669"/>
    <property type="project" value="InterPro"/>
</dbReference>
<comment type="caution">
    <text evidence="6">The sequence shown here is derived from an EMBL/GenBank/DDBJ whole genome shotgun (WGS) entry which is preliminary data.</text>
</comment>
<dbReference type="Pfam" id="PF01648">
    <property type="entry name" value="ACPS"/>
    <property type="match status" value="1"/>
</dbReference>
<evidence type="ECO:0000313" key="6">
    <source>
        <dbReference type="EMBL" id="GIE93935.1"/>
    </source>
</evidence>
<dbReference type="Pfam" id="PF17837">
    <property type="entry name" value="4PPT_N"/>
    <property type="match status" value="1"/>
</dbReference>
<keyword evidence="3" id="KW-0479">Metal-binding</keyword>
<feature type="binding site" evidence="2">
    <location>
        <position position="154"/>
    </location>
    <ligand>
        <name>CoA</name>
        <dbReference type="ChEBI" id="CHEBI:57287"/>
    </ligand>
</feature>
<dbReference type="PANTHER" id="PTHR38096:SF1">
    <property type="entry name" value="ENTEROBACTIN SYNTHASE COMPONENT D"/>
    <property type="match status" value="1"/>
</dbReference>
<feature type="binding site" evidence="2">
    <location>
        <position position="39"/>
    </location>
    <ligand>
        <name>CoA</name>
        <dbReference type="ChEBI" id="CHEBI:57287"/>
    </ligand>
</feature>
<feature type="binding site" evidence="2">
    <location>
        <begin position="83"/>
        <end position="84"/>
    </location>
    <ligand>
        <name>CoA</name>
        <dbReference type="ChEBI" id="CHEBI:57287"/>
    </ligand>
</feature>
<gene>
    <name evidence="6" type="ORF">Ari01nite_14000</name>
</gene>
<evidence type="ECO:0000256" key="3">
    <source>
        <dbReference type="PIRSR" id="PIRSR603542-2"/>
    </source>
</evidence>
<evidence type="ECO:0000256" key="2">
    <source>
        <dbReference type="PIRSR" id="PIRSR603542-1"/>
    </source>
</evidence>
<reference evidence="6" key="1">
    <citation type="submission" date="2021-01" db="EMBL/GenBank/DDBJ databases">
        <title>Whole genome shotgun sequence of Actinoplanes rishiriensis NBRC 108556.</title>
        <authorList>
            <person name="Komaki H."/>
            <person name="Tamura T."/>
        </authorList>
    </citation>
    <scope>NUCLEOTIDE SEQUENCE</scope>
    <source>
        <strain evidence="6">NBRC 108556</strain>
    </source>
</reference>
<keyword evidence="7" id="KW-1185">Reference proteome</keyword>
<feature type="binding site" evidence="3">
    <location>
        <position position="105"/>
    </location>
    <ligand>
        <name>Mg(2+)</name>
        <dbReference type="ChEBI" id="CHEBI:18420"/>
    </ligand>
</feature>
<feature type="binding site" evidence="3">
    <location>
        <position position="106"/>
    </location>
    <ligand>
        <name>Mg(2+)</name>
        <dbReference type="ChEBI" id="CHEBI:18420"/>
    </ligand>
</feature>
<feature type="binding site" evidence="2">
    <location>
        <position position="150"/>
    </location>
    <ligand>
        <name>CoA</name>
        <dbReference type="ChEBI" id="CHEBI:57287"/>
    </ligand>
</feature>